<dbReference type="SUPFAM" id="SSF52540">
    <property type="entry name" value="P-loop containing nucleoside triphosphate hydrolases"/>
    <property type="match status" value="1"/>
</dbReference>
<dbReference type="CDD" id="cd01127">
    <property type="entry name" value="TrwB_TraG_TraD_VirD4"/>
    <property type="match status" value="1"/>
</dbReference>
<dbReference type="InterPro" id="IPR025955">
    <property type="entry name" value="TraC/Conjuga_ATPase"/>
</dbReference>
<dbReference type="Pfam" id="PF19044">
    <property type="entry name" value="P-loop_TraG"/>
    <property type="match status" value="1"/>
</dbReference>
<keyword evidence="3" id="KW-1185">Reference proteome</keyword>
<feature type="domain" description="TraG P-loop" evidence="1">
    <location>
        <begin position="476"/>
        <end position="803"/>
    </location>
</feature>
<dbReference type="InterPro" id="IPR053155">
    <property type="entry name" value="F-pilin_assembly_TraC"/>
</dbReference>
<dbReference type="Gene3D" id="3.40.50.300">
    <property type="entry name" value="P-loop containing nucleotide triphosphate hydrolases"/>
    <property type="match status" value="1"/>
</dbReference>
<evidence type="ECO:0000313" key="2">
    <source>
        <dbReference type="EMBL" id="MBK5145545.1"/>
    </source>
</evidence>
<dbReference type="Proteomes" id="UP001296921">
    <property type="component" value="Unassembled WGS sequence"/>
</dbReference>
<sequence>MSFIEQLTQAANRLASGLKLPDGSGEANKILGELEYPQFSRVLPYRDYDKETGFFINASTIGFMLEAQPLIGANEHIVQVLENLLRTKLPRKTPISFHLVSSKVVGQQIDDGMRDFSWAGKQAELFNKITRAYYQKAAQSQFNSPLGLPLTLRDYRLYISFCVKARKSNKKAIMELNHTMQVLRASLDAAKIATEPADDKAFLRIVSEMVNHRPDSLYRPEVRVDEYNELNYQCVENGFDLQVHPEHLSLGLRSPGKVSPRARVMNFMLEKNPEMFALWQGGDNICNLLSNDLSISCPFVITMTLIVEDQASAQMEANRKFMDLDKRARTSYAKFFPKTETQAKEWGQLRTGLSSGQEALASYYFNMTAFCEDDDEVALRTEQQIVNTFRKNGLELYSPTYMQMRNYLAMFPFMAGEGLWNELKVSGATCRARTDNVSNLLPLVADNRLCSGGLLVPSYRNQLAFLDIFADYLGNTNYNMAVCGTSGAGKTGLIQPTIRQVLDSGGDAWIFDMGDGYKSLCENMGGVYLHGENLNFNPFANVIDIQTSAERIRDQLSVLASPNGNLDEVHESLLLEAVVWAWDTKGNSALIDDVVEYLKEAKEHENYKQSERITGRMDEIIMLLQKYTTKGVYGKYFNSTEPSLSDDKKMVVLELGGLKSRPDLLVAVMFSLIIYIENRMYQSSRAHKKICVIDEGWQLLNFKNEKVGNFIETGYRTARRHRGAYITITQNIKDFDAPDASSAAKAAWGNSSYKIILKQDTKEFKTYNQTQKGQFTDLEIQIINKFGKAKDQWFSSFMLSINDTNSWHRLFVDPLSRAMFSSTGEDFEFIQQRREQGMHIHDAVYELAWRNWPKEMDELESWSEAA</sequence>
<dbReference type="InterPro" id="IPR027417">
    <property type="entry name" value="P-loop_NTPase"/>
</dbReference>
<dbReference type="NCBIfam" id="NF010278">
    <property type="entry name" value="PRK13721.1"/>
    <property type="match status" value="1"/>
</dbReference>
<dbReference type="NCBIfam" id="TIGR02746">
    <property type="entry name" value="TraC-F-type"/>
    <property type="match status" value="1"/>
</dbReference>
<organism evidence="2 3">
    <name type="scientific">Limnobaculum allomyrinae</name>
    <dbReference type="NCBI Taxonomy" id="2791986"/>
    <lineage>
        <taxon>Bacteria</taxon>
        <taxon>Pseudomonadati</taxon>
        <taxon>Pseudomonadota</taxon>
        <taxon>Gammaproteobacteria</taxon>
        <taxon>Enterobacterales</taxon>
        <taxon>Budviciaceae</taxon>
        <taxon>Limnobaculum</taxon>
    </lineage>
</organism>
<reference evidence="2 3" key="1">
    <citation type="submission" date="2020-11" db="EMBL/GenBank/DDBJ databases">
        <title>Insectihabitans protaetiae gen. nov. sp. nov. and Insectihabitans allomyrinae sp. nov., isolated from larvae of Protaetia brevitarsis seulensis and Allomyrina dichotoma, respectively.</title>
        <authorList>
            <person name="Lee S.D."/>
            <person name="Byeon Y.-S."/>
            <person name="Kim S.-M."/>
            <person name="Yang H.L."/>
            <person name="Kim I.S."/>
        </authorList>
    </citation>
    <scope>NUCLEOTIDE SEQUENCE [LARGE SCALE GENOMIC DNA]</scope>
    <source>
        <strain evidence="2 3">BWR-B9</strain>
    </source>
</reference>
<dbReference type="Gene3D" id="1.10.8.730">
    <property type="match status" value="1"/>
</dbReference>
<dbReference type="RefSeq" id="WP_228351002.1">
    <property type="nucleotide sequence ID" value="NZ_JADRCR010000012.1"/>
</dbReference>
<protein>
    <submittedName>
        <fullName evidence="2">Type IV secretion system protein TraC</fullName>
    </submittedName>
</protein>
<comment type="caution">
    <text evidence="2">The sequence shown here is derived from an EMBL/GenBank/DDBJ whole genome shotgun (WGS) entry which is preliminary data.</text>
</comment>
<gene>
    <name evidence="2" type="primary">traC</name>
    <name evidence="2" type="ORF">I2494_17845</name>
</gene>
<dbReference type="InterPro" id="IPR043964">
    <property type="entry name" value="P-loop_TraG"/>
</dbReference>
<accession>A0ABS1IUW9</accession>
<proteinExistence type="predicted"/>
<dbReference type="InterPro" id="IPR014117">
    <property type="entry name" value="TraC-F-type"/>
</dbReference>
<dbReference type="Pfam" id="PF11130">
    <property type="entry name" value="TraC_F_IV"/>
    <property type="match status" value="1"/>
</dbReference>
<dbReference type="EMBL" id="JADRCR010000012">
    <property type="protein sequence ID" value="MBK5145545.1"/>
    <property type="molecule type" value="Genomic_DNA"/>
</dbReference>
<dbReference type="PANTHER" id="PTHR38467">
    <property type="match status" value="1"/>
</dbReference>
<name>A0ABS1IUW9_9GAMM</name>
<dbReference type="PANTHER" id="PTHR38467:SF1">
    <property type="entry name" value="CONJUGATIVE TRANSFER: ASSEMBLY"/>
    <property type="match status" value="1"/>
</dbReference>
<evidence type="ECO:0000313" key="3">
    <source>
        <dbReference type="Proteomes" id="UP001296921"/>
    </source>
</evidence>
<evidence type="ECO:0000259" key="1">
    <source>
        <dbReference type="Pfam" id="PF19044"/>
    </source>
</evidence>